<keyword evidence="6" id="KW-0238">DNA-binding</keyword>
<keyword evidence="4" id="KW-0963">Cytoplasm</keyword>
<keyword evidence="10" id="KW-1185">Reference proteome</keyword>
<dbReference type="Proteomes" id="UP000695000">
    <property type="component" value="Unplaced"/>
</dbReference>
<dbReference type="Pfam" id="PF13017">
    <property type="entry name" value="Maelstrom"/>
    <property type="match status" value="1"/>
</dbReference>
<evidence type="ECO:0000256" key="8">
    <source>
        <dbReference type="ARBA" id="ARBA00023242"/>
    </source>
</evidence>
<evidence type="ECO:0000313" key="11">
    <source>
        <dbReference type="RefSeq" id="XP_017769654.1"/>
    </source>
</evidence>
<keyword evidence="5" id="KW-0221">Differentiation</keyword>
<dbReference type="PANTHER" id="PTHR21358">
    <property type="entry name" value="PROTEIN MAELSTROM HOMOLOG"/>
    <property type="match status" value="1"/>
</dbReference>
<name>A0ABM1M504_NICVS</name>
<organism evidence="10 11">
    <name type="scientific">Nicrophorus vespilloides</name>
    <name type="common">Boreal carrion beetle</name>
    <dbReference type="NCBI Taxonomy" id="110193"/>
    <lineage>
        <taxon>Eukaryota</taxon>
        <taxon>Metazoa</taxon>
        <taxon>Ecdysozoa</taxon>
        <taxon>Arthropoda</taxon>
        <taxon>Hexapoda</taxon>
        <taxon>Insecta</taxon>
        <taxon>Pterygota</taxon>
        <taxon>Neoptera</taxon>
        <taxon>Endopterygota</taxon>
        <taxon>Coleoptera</taxon>
        <taxon>Polyphaga</taxon>
        <taxon>Staphyliniformia</taxon>
        <taxon>Silphidae</taxon>
        <taxon>Nicrophorinae</taxon>
        <taxon>Nicrophorus</taxon>
    </lineage>
</organism>
<evidence type="ECO:0000256" key="6">
    <source>
        <dbReference type="ARBA" id="ARBA00023125"/>
    </source>
</evidence>
<dbReference type="InterPro" id="IPR024970">
    <property type="entry name" value="Maelstrom"/>
</dbReference>
<comment type="subcellular location">
    <subcellularLocation>
        <location evidence="2">Cytoplasm</location>
    </subcellularLocation>
    <subcellularLocation>
        <location evidence="1">Nucleus</location>
    </subcellularLocation>
</comment>
<evidence type="ECO:0000259" key="9">
    <source>
        <dbReference type="Pfam" id="PF13017"/>
    </source>
</evidence>
<dbReference type="InterPro" id="IPR039259">
    <property type="entry name" value="Protein_maelstrom"/>
</dbReference>
<evidence type="ECO:0000256" key="1">
    <source>
        <dbReference type="ARBA" id="ARBA00004123"/>
    </source>
</evidence>
<sequence length="422" mass="48865">MPPKYKKKSAFYYFLEYVKTAKRYKSLAYAQDEADKRWKLMTPEERLPYQEKAKRDANPNLNLENDMIRLEREEKEATLKNQNDMKHLINKLVQSNTLTSEYFHILHFNTFCYCDSNQKHYPAEVAMVRFNLNEGIEDGNMFSSIIQPGRIPIGYTLTVRQKSGETHQIPEPTIDSECNLKFIISKLYEIMAANQNSTTKEYPPIFVRDCDKTETNQILNQLCADYSIDRQAFRIYSLQYFFFVLRNAHREVWPSLSQSITEIEKDSYDCIPNLSCPYHKDTSAFIYCSECIVTRMVYIICDNCCAPWNITMKPGRHIPFNSLCVKPADVRRDEEFLERRINQLSVAAPETESSDSDDIVDLRNNLSSPRRENVTYSQMAVAGRPSTSGSFAPLRRPTTTSLSVSGMYNFLGSGRGRGIIRK</sequence>
<evidence type="ECO:0000256" key="2">
    <source>
        <dbReference type="ARBA" id="ARBA00004496"/>
    </source>
</evidence>
<evidence type="ECO:0000256" key="7">
    <source>
        <dbReference type="ARBA" id="ARBA00023158"/>
    </source>
</evidence>
<proteinExistence type="inferred from homology"/>
<comment type="similarity">
    <text evidence="3">Belongs to the maelstrom family.</text>
</comment>
<evidence type="ECO:0000256" key="5">
    <source>
        <dbReference type="ARBA" id="ARBA00022782"/>
    </source>
</evidence>
<feature type="domain" description="Maelstrom" evidence="9">
    <location>
        <begin position="117"/>
        <end position="321"/>
    </location>
</feature>
<reference evidence="11" key="1">
    <citation type="submission" date="2025-08" db="UniProtKB">
        <authorList>
            <consortium name="RefSeq"/>
        </authorList>
    </citation>
    <scope>IDENTIFICATION</scope>
    <source>
        <tissue evidence="11">Whole Larva</tissue>
    </source>
</reference>
<evidence type="ECO:0000256" key="4">
    <source>
        <dbReference type="ARBA" id="ARBA00022490"/>
    </source>
</evidence>
<accession>A0ABM1M504</accession>
<protein>
    <submittedName>
        <fullName evidence="11">Protein maelstrom homolog isoform X1</fullName>
    </submittedName>
</protein>
<dbReference type="RefSeq" id="XP_017769654.1">
    <property type="nucleotide sequence ID" value="XM_017914165.1"/>
</dbReference>
<dbReference type="PANTHER" id="PTHR21358:SF4">
    <property type="entry name" value="PROTEIN MAELSTROM HOMOLOG"/>
    <property type="match status" value="1"/>
</dbReference>
<keyword evidence="8" id="KW-0539">Nucleus</keyword>
<dbReference type="GeneID" id="108557579"/>
<gene>
    <name evidence="11" type="primary">LOC108557579</name>
</gene>
<keyword evidence="7" id="KW-0943">RNA-mediated gene silencing</keyword>
<evidence type="ECO:0000256" key="3">
    <source>
        <dbReference type="ARBA" id="ARBA00007057"/>
    </source>
</evidence>
<evidence type="ECO:0000313" key="10">
    <source>
        <dbReference type="Proteomes" id="UP000695000"/>
    </source>
</evidence>